<dbReference type="PANTHER" id="PTHR48081:SF33">
    <property type="entry name" value="KYNURENINE FORMAMIDASE"/>
    <property type="match status" value="1"/>
</dbReference>
<evidence type="ECO:0000256" key="1">
    <source>
        <dbReference type="ARBA" id="ARBA00022801"/>
    </source>
</evidence>
<gene>
    <name evidence="3" type="ORF">SAMN05421771_3014</name>
</gene>
<dbReference type="STRING" id="474950.SAMN05421771_3014"/>
<dbReference type="InterPro" id="IPR049492">
    <property type="entry name" value="BD-FAE-like_dom"/>
</dbReference>
<evidence type="ECO:0000313" key="4">
    <source>
        <dbReference type="Proteomes" id="UP000199024"/>
    </source>
</evidence>
<dbReference type="InterPro" id="IPR029058">
    <property type="entry name" value="AB_hydrolase_fold"/>
</dbReference>
<evidence type="ECO:0000313" key="3">
    <source>
        <dbReference type="EMBL" id="SFS16967.1"/>
    </source>
</evidence>
<accession>A0A1I6MMY2</accession>
<dbReference type="InterPro" id="IPR050300">
    <property type="entry name" value="GDXG_lipolytic_enzyme"/>
</dbReference>
<name>A0A1I6MMY2_9BACT</name>
<dbReference type="GO" id="GO:0016787">
    <property type="term" value="F:hydrolase activity"/>
    <property type="evidence" value="ECO:0007669"/>
    <property type="project" value="UniProtKB-KW"/>
</dbReference>
<dbReference type="EMBL" id="FOZL01000001">
    <property type="protein sequence ID" value="SFS16967.1"/>
    <property type="molecule type" value="Genomic_DNA"/>
</dbReference>
<sequence>MQTSNVLERTPPEADHRIHYGTGALQFGDLFLPKNLPFGVRVPLVVFVHGGWWRSEYDLAHAGHLCAALKEQGYAVWSIEYRRVGYTGGGWPTTFQDVAAGFDFCRELAVSYPLDMERVVAMGHSAGGHLAFWLAGRHHVPHDSPVGGIVPLVGLRGVVSLAGAVDLRLTCDLAGYFTFAHDKTEVYTLMGGSPKQLPDRYRGGNPGELLPFGVPQVLLQGSNDQQMPPELPARWAEQARRQGDRVTVTIIPGADHFDLIDPLSKAWPVVLGGVKRAML</sequence>
<dbReference type="AlphaFoldDB" id="A0A1I6MMY2"/>
<dbReference type="PANTHER" id="PTHR48081">
    <property type="entry name" value="AB HYDROLASE SUPERFAMILY PROTEIN C4A8.06C"/>
    <property type="match status" value="1"/>
</dbReference>
<dbReference type="Proteomes" id="UP000199024">
    <property type="component" value="Unassembled WGS sequence"/>
</dbReference>
<feature type="domain" description="BD-FAE-like" evidence="2">
    <location>
        <begin position="29"/>
        <end position="230"/>
    </location>
</feature>
<keyword evidence="1" id="KW-0378">Hydrolase</keyword>
<organism evidence="3 4">
    <name type="scientific">Granulicella pectinivorans</name>
    <dbReference type="NCBI Taxonomy" id="474950"/>
    <lineage>
        <taxon>Bacteria</taxon>
        <taxon>Pseudomonadati</taxon>
        <taxon>Acidobacteriota</taxon>
        <taxon>Terriglobia</taxon>
        <taxon>Terriglobales</taxon>
        <taxon>Acidobacteriaceae</taxon>
        <taxon>Granulicella</taxon>
    </lineage>
</organism>
<dbReference type="OrthoDB" id="112545at2"/>
<keyword evidence="4" id="KW-1185">Reference proteome</keyword>
<evidence type="ECO:0000259" key="2">
    <source>
        <dbReference type="Pfam" id="PF20434"/>
    </source>
</evidence>
<dbReference type="RefSeq" id="WP_089840153.1">
    <property type="nucleotide sequence ID" value="NZ_FOZL01000001.1"/>
</dbReference>
<dbReference type="Gene3D" id="3.40.50.1820">
    <property type="entry name" value="alpha/beta hydrolase"/>
    <property type="match status" value="1"/>
</dbReference>
<protein>
    <submittedName>
        <fullName evidence="3">Acetyl esterase/lipase</fullName>
    </submittedName>
</protein>
<reference evidence="3 4" key="1">
    <citation type="submission" date="2016-10" db="EMBL/GenBank/DDBJ databases">
        <authorList>
            <person name="de Groot N.N."/>
        </authorList>
    </citation>
    <scope>NUCLEOTIDE SEQUENCE [LARGE SCALE GENOMIC DNA]</scope>
    <source>
        <strain evidence="3 4">DSM 21001</strain>
    </source>
</reference>
<proteinExistence type="predicted"/>
<dbReference type="SUPFAM" id="SSF53474">
    <property type="entry name" value="alpha/beta-Hydrolases"/>
    <property type="match status" value="1"/>
</dbReference>
<dbReference type="Pfam" id="PF20434">
    <property type="entry name" value="BD-FAE"/>
    <property type="match status" value="1"/>
</dbReference>